<evidence type="ECO:0000259" key="8">
    <source>
        <dbReference type="PROSITE" id="PS50880"/>
    </source>
</evidence>
<dbReference type="GO" id="GO:0003917">
    <property type="term" value="F:DNA topoisomerase type I (single strand cut, ATP-independent) activity"/>
    <property type="evidence" value="ECO:0007669"/>
    <property type="project" value="UniProtKB-EC"/>
</dbReference>
<dbReference type="InterPro" id="IPR023405">
    <property type="entry name" value="Topo_IA_core_domain"/>
</dbReference>
<gene>
    <name evidence="10" type="ORF">N7492_008888</name>
</gene>
<dbReference type="GO" id="GO:0005634">
    <property type="term" value="C:nucleus"/>
    <property type="evidence" value="ECO:0007669"/>
    <property type="project" value="TreeGrafter"/>
</dbReference>
<dbReference type="InterPro" id="IPR006171">
    <property type="entry name" value="TOPRIM_dom"/>
</dbReference>
<dbReference type="GO" id="GO:0006281">
    <property type="term" value="P:DNA repair"/>
    <property type="evidence" value="ECO:0007669"/>
    <property type="project" value="TreeGrafter"/>
</dbReference>
<dbReference type="FunFam" id="3.40.50.140:FF:000005">
    <property type="entry name" value="DNA topoisomerase"/>
    <property type="match status" value="1"/>
</dbReference>
<reference evidence="10" key="2">
    <citation type="journal article" date="2023" name="IMA Fungus">
        <title>Comparative genomic study of the Penicillium genus elucidates a diverse pangenome and 15 lateral gene transfer events.</title>
        <authorList>
            <person name="Petersen C."/>
            <person name="Sorensen T."/>
            <person name="Nielsen M.R."/>
            <person name="Sondergaard T.E."/>
            <person name="Sorensen J.L."/>
            <person name="Fitzpatrick D.A."/>
            <person name="Frisvad J.C."/>
            <person name="Nielsen K.L."/>
        </authorList>
    </citation>
    <scope>NUCLEOTIDE SEQUENCE</scope>
    <source>
        <strain evidence="10">IBT 21917</strain>
    </source>
</reference>
<dbReference type="PANTHER" id="PTHR11390:SF21">
    <property type="entry name" value="DNA TOPOISOMERASE 3-ALPHA"/>
    <property type="match status" value="1"/>
</dbReference>
<feature type="domain" description="Toprim" evidence="8">
    <location>
        <begin position="4"/>
        <end position="151"/>
    </location>
</feature>
<protein>
    <recommendedName>
        <fullName evidence="3 7">DNA topoisomerase</fullName>
        <ecNumber evidence="3 7">5.6.2.1</ecNumber>
    </recommendedName>
</protein>
<dbReference type="PRINTS" id="PR00417">
    <property type="entry name" value="PRTPISMRASEI"/>
</dbReference>
<feature type="domain" description="Topo IA-type catalytic" evidence="9">
    <location>
        <begin position="169"/>
        <end position="588"/>
    </location>
</feature>
<dbReference type="InterPro" id="IPR003602">
    <property type="entry name" value="Topo_IA_DNA-bd_dom"/>
</dbReference>
<comment type="caution">
    <text evidence="10">The sequence shown here is derived from an EMBL/GenBank/DDBJ whole genome shotgun (WGS) entry which is preliminary data.</text>
</comment>
<comment type="similarity">
    <text evidence="2 7">Belongs to the type IA topoisomerase family.</text>
</comment>
<dbReference type="GO" id="GO:0003677">
    <property type="term" value="F:DNA binding"/>
    <property type="evidence" value="ECO:0007669"/>
    <property type="project" value="UniProtKB-KW"/>
</dbReference>
<evidence type="ECO:0000256" key="1">
    <source>
        <dbReference type="ARBA" id="ARBA00000213"/>
    </source>
</evidence>
<dbReference type="PROSITE" id="PS00396">
    <property type="entry name" value="TOPO_IA_1"/>
    <property type="match status" value="1"/>
</dbReference>
<evidence type="ECO:0000256" key="2">
    <source>
        <dbReference type="ARBA" id="ARBA00009446"/>
    </source>
</evidence>
<dbReference type="EMBL" id="JAPQKO010000006">
    <property type="protein sequence ID" value="KAJ5156085.1"/>
    <property type="molecule type" value="Genomic_DNA"/>
</dbReference>
<evidence type="ECO:0000313" key="11">
    <source>
        <dbReference type="Proteomes" id="UP001146351"/>
    </source>
</evidence>
<dbReference type="Gene3D" id="1.10.290.10">
    <property type="entry name" value="Topoisomerase I, domain 4"/>
    <property type="match status" value="1"/>
</dbReference>
<dbReference type="GO" id="GO:0006310">
    <property type="term" value="P:DNA recombination"/>
    <property type="evidence" value="ECO:0007669"/>
    <property type="project" value="TreeGrafter"/>
</dbReference>
<dbReference type="SMART" id="SM00493">
    <property type="entry name" value="TOPRIM"/>
    <property type="match status" value="1"/>
</dbReference>
<dbReference type="PANTHER" id="PTHR11390">
    <property type="entry name" value="PROKARYOTIC DNA TOPOISOMERASE"/>
    <property type="match status" value="1"/>
</dbReference>
<keyword evidence="4 7" id="KW-0799">Topoisomerase</keyword>
<dbReference type="PROSITE" id="PS50880">
    <property type="entry name" value="TOPRIM"/>
    <property type="match status" value="1"/>
</dbReference>
<name>A0A9W9LHQ6_9EURO</name>
<dbReference type="InterPro" id="IPR000380">
    <property type="entry name" value="Topo_IA"/>
</dbReference>
<keyword evidence="6 7" id="KW-0413">Isomerase</keyword>
<dbReference type="InterPro" id="IPR013824">
    <property type="entry name" value="Topo_IA_cen_sub1"/>
</dbReference>
<dbReference type="Gene3D" id="3.40.50.140">
    <property type="match status" value="1"/>
</dbReference>
<sequence length="608" mass="69184">MARKILCVAEKPAIARAVATHLSGGSFQTHAIRGNQYVKNYEFDFNFGGTWGSCSVTMTSVLGHLTGLDFERQYKGWLSCPPGSLFEAPVKEDVDKDKLPIAENIRNQAKYSRALFIWTDCDREGEHIGAEVRKQAKAGNSQIEVKRARFSNTERAHVLRAAREPIELDEFQANAVAARIELDLRIGAAFTRLQTLQLQAVVAVLKEKVISYGSCQFPTLGFVVDRYLRVKNFKPETFWGIKVMLQREGKKVNFLWKRVHLFDRAAVIMMLERCLKAKKAKVTKVNQKPKSKWRPLPLTTVDLQMMGSRFLRLDSQTIMKVAEGLYTKGFISYPRTETDQFDQAIDLKSLVEKQFPDNAWGQYARDLIDGKFRTPRSGRHNDKAHPPIHPVSWVSPNQLNNNEKKVYEFVVRRFLACCSDDAKGQGTEIEIQYGEEMFHANGLIVLERNYLDVYGELFEPNEANIFDGKTTAPSYLTEPELIGLMDANGIGTDATMAEHIAKIKEREYVVTHKRGSGRNAVEELIPTRLGVALVEGYDNVVAGLPNSISLSKPFLRKEMESRMLEICTGRKTRQDVVQQSLDMYREVFIHTQRRIDMLKAACRKYLNE</sequence>
<dbReference type="Pfam" id="PF01131">
    <property type="entry name" value="Topoisom_bac"/>
    <property type="match status" value="1"/>
</dbReference>
<dbReference type="Gene3D" id="1.10.460.10">
    <property type="entry name" value="Topoisomerase I, domain 2"/>
    <property type="match status" value="1"/>
</dbReference>
<evidence type="ECO:0000259" key="9">
    <source>
        <dbReference type="PROSITE" id="PS52039"/>
    </source>
</evidence>
<dbReference type="AlphaFoldDB" id="A0A9W9LHQ6"/>
<dbReference type="InterPro" id="IPR013825">
    <property type="entry name" value="Topo_IA_cen_sub2"/>
</dbReference>
<dbReference type="EC" id="5.6.2.1" evidence="3 7"/>
<keyword evidence="5 7" id="KW-0238">DNA-binding</keyword>
<dbReference type="SMART" id="SM00436">
    <property type="entry name" value="TOP1Bc"/>
    <property type="match status" value="1"/>
</dbReference>
<reference evidence="10" key="1">
    <citation type="submission" date="2022-11" db="EMBL/GenBank/DDBJ databases">
        <authorList>
            <person name="Petersen C."/>
        </authorList>
    </citation>
    <scope>NUCLEOTIDE SEQUENCE</scope>
    <source>
        <strain evidence="10">IBT 21917</strain>
    </source>
</reference>
<dbReference type="CDD" id="cd03362">
    <property type="entry name" value="TOPRIM_TopoIA_TopoIII"/>
    <property type="match status" value="1"/>
</dbReference>
<evidence type="ECO:0000256" key="7">
    <source>
        <dbReference type="RuleBase" id="RU362092"/>
    </source>
</evidence>
<organism evidence="10 11">
    <name type="scientific">Penicillium capsulatum</name>
    <dbReference type="NCBI Taxonomy" id="69766"/>
    <lineage>
        <taxon>Eukaryota</taxon>
        <taxon>Fungi</taxon>
        <taxon>Dikarya</taxon>
        <taxon>Ascomycota</taxon>
        <taxon>Pezizomycotina</taxon>
        <taxon>Eurotiomycetes</taxon>
        <taxon>Eurotiomycetidae</taxon>
        <taxon>Eurotiales</taxon>
        <taxon>Aspergillaceae</taxon>
        <taxon>Penicillium</taxon>
    </lineage>
</organism>
<keyword evidence="11" id="KW-1185">Reference proteome</keyword>
<comment type="catalytic activity">
    <reaction evidence="1 7">
        <text>ATP-independent breakage of single-stranded DNA, followed by passage and rejoining.</text>
        <dbReference type="EC" id="5.6.2.1"/>
    </reaction>
</comment>
<dbReference type="InterPro" id="IPR013826">
    <property type="entry name" value="Topo_IA_cen_sub3"/>
</dbReference>
<dbReference type="InterPro" id="IPR023406">
    <property type="entry name" value="Topo_IA_AS"/>
</dbReference>
<dbReference type="GO" id="GO:0031422">
    <property type="term" value="C:RecQ family helicase-topoisomerase III complex"/>
    <property type="evidence" value="ECO:0007669"/>
    <property type="project" value="TreeGrafter"/>
</dbReference>
<dbReference type="Pfam" id="PF01751">
    <property type="entry name" value="Toprim"/>
    <property type="match status" value="1"/>
</dbReference>
<evidence type="ECO:0000256" key="6">
    <source>
        <dbReference type="ARBA" id="ARBA00023235"/>
    </source>
</evidence>
<dbReference type="InterPro" id="IPR034144">
    <property type="entry name" value="TOPRIM_TopoIII"/>
</dbReference>
<proteinExistence type="inferred from homology"/>
<dbReference type="Gene3D" id="2.70.20.10">
    <property type="entry name" value="Topoisomerase I, domain 3"/>
    <property type="match status" value="1"/>
</dbReference>
<accession>A0A9W9LHQ6</accession>
<evidence type="ECO:0000256" key="3">
    <source>
        <dbReference type="ARBA" id="ARBA00012891"/>
    </source>
</evidence>
<evidence type="ECO:0000256" key="4">
    <source>
        <dbReference type="ARBA" id="ARBA00023029"/>
    </source>
</evidence>
<dbReference type="FunFam" id="1.10.290.10:FF:000001">
    <property type="entry name" value="DNA topoisomerase"/>
    <property type="match status" value="1"/>
</dbReference>
<dbReference type="PROSITE" id="PS52039">
    <property type="entry name" value="TOPO_IA_2"/>
    <property type="match status" value="1"/>
</dbReference>
<comment type="function">
    <text evidence="7">Introduces a single-strand break via transesterification at a target site in duplex DNA. Releases the supercoiling and torsional tension of DNA introduced during the DNA replication and transcription by transiently cleaving and rejoining one strand of the DNA duplex. The scissile phosphodiester is attacked by the catalytic tyrosine of the enzyme, resulting in the formation of a DNA-(5'-phosphotyrosyl)-enzyme intermediate and the expulsion of a 3'-OH DNA strand.</text>
</comment>
<dbReference type="SMART" id="SM00437">
    <property type="entry name" value="TOP1Ac"/>
    <property type="match status" value="1"/>
</dbReference>
<dbReference type="SUPFAM" id="SSF56712">
    <property type="entry name" value="Prokaryotic type I DNA topoisomerase"/>
    <property type="match status" value="1"/>
</dbReference>
<dbReference type="OrthoDB" id="430051at2759"/>
<evidence type="ECO:0000313" key="10">
    <source>
        <dbReference type="EMBL" id="KAJ5156085.1"/>
    </source>
</evidence>
<dbReference type="CDD" id="cd00186">
    <property type="entry name" value="TOP1Ac"/>
    <property type="match status" value="1"/>
</dbReference>
<dbReference type="Proteomes" id="UP001146351">
    <property type="component" value="Unassembled WGS sequence"/>
</dbReference>
<dbReference type="InterPro" id="IPR003601">
    <property type="entry name" value="Topo_IA_2"/>
</dbReference>
<dbReference type="InterPro" id="IPR013497">
    <property type="entry name" value="Topo_IA_cen"/>
</dbReference>
<dbReference type="GO" id="GO:0006265">
    <property type="term" value="P:DNA topological change"/>
    <property type="evidence" value="ECO:0007669"/>
    <property type="project" value="InterPro"/>
</dbReference>
<evidence type="ECO:0000256" key="5">
    <source>
        <dbReference type="ARBA" id="ARBA00023125"/>
    </source>
</evidence>